<proteinExistence type="predicted"/>
<dbReference type="VEuPathDB" id="FungiDB:CLCR_06378"/>
<comment type="caution">
    <text evidence="4">The sequence shown here is derived from an EMBL/GenBank/DDBJ whole genome shotgun (WGS) entry which is preliminary data.</text>
</comment>
<name>A0A1C1C771_9EURO</name>
<keyword evidence="5" id="KW-1185">Reference proteome</keyword>
<keyword evidence="3" id="KW-0472">Membrane</keyword>
<evidence type="ECO:0000256" key="3">
    <source>
        <dbReference type="SAM" id="Phobius"/>
    </source>
</evidence>
<feature type="transmembrane region" description="Helical" evidence="3">
    <location>
        <begin position="27"/>
        <end position="48"/>
    </location>
</feature>
<evidence type="ECO:0000256" key="1">
    <source>
        <dbReference type="SAM" id="Coils"/>
    </source>
</evidence>
<sequence>MITVLGVPIRAANATTIDQPTPTDLELLIALSNTVIWLLMGLLLYIQILDNRRVEARLVQQLEVERRTFAELNRERRELMQSWKQRLERIAEEDEPIEQKDGFDVVPEQTIIQDTGLHVEDDLLKAMEDELTEPREEEHEIGSEDDDGDDDRDDLEMVRMPARR</sequence>
<evidence type="ECO:0000256" key="2">
    <source>
        <dbReference type="SAM" id="MobiDB-lite"/>
    </source>
</evidence>
<dbReference type="OrthoDB" id="10436681at2759"/>
<feature type="coiled-coil region" evidence="1">
    <location>
        <begin position="55"/>
        <end position="93"/>
    </location>
</feature>
<keyword evidence="1" id="KW-0175">Coiled coil</keyword>
<gene>
    <name evidence="4" type="ORF">CLCR_06378</name>
</gene>
<dbReference type="AlphaFoldDB" id="A0A1C1C771"/>
<keyword evidence="3" id="KW-0812">Transmembrane</keyword>
<keyword evidence="3" id="KW-1133">Transmembrane helix</keyword>
<evidence type="ECO:0000313" key="5">
    <source>
        <dbReference type="Proteomes" id="UP000094526"/>
    </source>
</evidence>
<protein>
    <submittedName>
        <fullName evidence="4">Uncharacterized protein</fullName>
    </submittedName>
</protein>
<feature type="compositionally biased region" description="Acidic residues" evidence="2">
    <location>
        <begin position="143"/>
        <end position="154"/>
    </location>
</feature>
<feature type="region of interest" description="Disordered" evidence="2">
    <location>
        <begin position="124"/>
        <end position="164"/>
    </location>
</feature>
<reference evidence="5" key="1">
    <citation type="submission" date="2015-07" db="EMBL/GenBank/DDBJ databases">
        <authorList>
            <person name="Teixeira M.M."/>
            <person name="Souza R.C."/>
            <person name="Almeida L.G."/>
            <person name="Vicente V.A."/>
            <person name="de Hoog S."/>
            <person name="Bocca A.L."/>
            <person name="de Almeida S.R."/>
            <person name="Vasconcelos A.T."/>
            <person name="Felipe M.S."/>
        </authorList>
    </citation>
    <scope>NUCLEOTIDE SEQUENCE [LARGE SCALE GENOMIC DNA]</scope>
    <source>
        <strain evidence="5">KSF</strain>
    </source>
</reference>
<organism evidence="4 5">
    <name type="scientific">Cladophialophora carrionii</name>
    <dbReference type="NCBI Taxonomy" id="86049"/>
    <lineage>
        <taxon>Eukaryota</taxon>
        <taxon>Fungi</taxon>
        <taxon>Dikarya</taxon>
        <taxon>Ascomycota</taxon>
        <taxon>Pezizomycotina</taxon>
        <taxon>Eurotiomycetes</taxon>
        <taxon>Chaetothyriomycetidae</taxon>
        <taxon>Chaetothyriales</taxon>
        <taxon>Herpotrichiellaceae</taxon>
        <taxon>Cladophialophora</taxon>
    </lineage>
</organism>
<accession>A0A1C1C771</accession>
<feature type="compositionally biased region" description="Basic and acidic residues" evidence="2">
    <location>
        <begin position="124"/>
        <end position="142"/>
    </location>
</feature>
<dbReference type="VEuPathDB" id="FungiDB:G647_07025"/>
<dbReference type="Proteomes" id="UP000094526">
    <property type="component" value="Unassembled WGS sequence"/>
</dbReference>
<evidence type="ECO:0000313" key="4">
    <source>
        <dbReference type="EMBL" id="OCT44327.1"/>
    </source>
</evidence>
<dbReference type="EMBL" id="LGRB01000020">
    <property type="protein sequence ID" value="OCT44327.1"/>
    <property type="molecule type" value="Genomic_DNA"/>
</dbReference>